<evidence type="ECO:0000256" key="4">
    <source>
        <dbReference type="RuleBase" id="RU362057"/>
    </source>
</evidence>
<dbReference type="Proteomes" id="UP001418222">
    <property type="component" value="Unassembled WGS sequence"/>
</dbReference>
<dbReference type="SUPFAM" id="SSF53756">
    <property type="entry name" value="UDP-Glycosyltransferase/glycogen phosphorylase"/>
    <property type="match status" value="1"/>
</dbReference>
<dbReference type="AlphaFoldDB" id="A0AAP0BBA7"/>
<comment type="caution">
    <text evidence="5">The sequence shown here is derived from an EMBL/GenBank/DDBJ whole genome shotgun (WGS) entry which is preliminary data.</text>
</comment>
<name>A0AAP0BBA7_9ASPA</name>
<keyword evidence="6" id="KW-1185">Reference proteome</keyword>
<keyword evidence="2 3" id="KW-0808">Transferase</keyword>
<protein>
    <recommendedName>
        <fullName evidence="4">Glycosyltransferase</fullName>
        <ecNumber evidence="4">2.4.1.-</ecNumber>
    </recommendedName>
</protein>
<keyword evidence="3" id="KW-0328">Glycosyltransferase</keyword>
<dbReference type="InterPro" id="IPR002213">
    <property type="entry name" value="UDP_glucos_trans"/>
</dbReference>
<reference evidence="5 6" key="1">
    <citation type="journal article" date="2022" name="Nat. Plants">
        <title>Genomes of leafy and leafless Platanthera orchids illuminate the evolution of mycoheterotrophy.</title>
        <authorList>
            <person name="Li M.H."/>
            <person name="Liu K.W."/>
            <person name="Li Z."/>
            <person name="Lu H.C."/>
            <person name="Ye Q.L."/>
            <person name="Zhang D."/>
            <person name="Wang J.Y."/>
            <person name="Li Y.F."/>
            <person name="Zhong Z.M."/>
            <person name="Liu X."/>
            <person name="Yu X."/>
            <person name="Liu D.K."/>
            <person name="Tu X.D."/>
            <person name="Liu B."/>
            <person name="Hao Y."/>
            <person name="Liao X.Y."/>
            <person name="Jiang Y.T."/>
            <person name="Sun W.H."/>
            <person name="Chen J."/>
            <person name="Chen Y.Q."/>
            <person name="Ai Y."/>
            <person name="Zhai J.W."/>
            <person name="Wu S.S."/>
            <person name="Zhou Z."/>
            <person name="Hsiao Y.Y."/>
            <person name="Wu W.L."/>
            <person name="Chen Y.Y."/>
            <person name="Lin Y.F."/>
            <person name="Hsu J.L."/>
            <person name="Li C.Y."/>
            <person name="Wang Z.W."/>
            <person name="Zhao X."/>
            <person name="Zhong W.Y."/>
            <person name="Ma X.K."/>
            <person name="Ma L."/>
            <person name="Huang J."/>
            <person name="Chen G.Z."/>
            <person name="Huang M.Z."/>
            <person name="Huang L."/>
            <person name="Peng D.H."/>
            <person name="Luo Y.B."/>
            <person name="Zou S.Q."/>
            <person name="Chen S.P."/>
            <person name="Lan S."/>
            <person name="Tsai W.C."/>
            <person name="Van de Peer Y."/>
            <person name="Liu Z.J."/>
        </authorList>
    </citation>
    <scope>NUCLEOTIDE SEQUENCE [LARGE SCALE GENOMIC DNA]</scope>
    <source>
        <strain evidence="5">Lor287</strain>
    </source>
</reference>
<organism evidence="5 6">
    <name type="scientific">Platanthera zijinensis</name>
    <dbReference type="NCBI Taxonomy" id="2320716"/>
    <lineage>
        <taxon>Eukaryota</taxon>
        <taxon>Viridiplantae</taxon>
        <taxon>Streptophyta</taxon>
        <taxon>Embryophyta</taxon>
        <taxon>Tracheophyta</taxon>
        <taxon>Spermatophyta</taxon>
        <taxon>Magnoliopsida</taxon>
        <taxon>Liliopsida</taxon>
        <taxon>Asparagales</taxon>
        <taxon>Orchidaceae</taxon>
        <taxon>Orchidoideae</taxon>
        <taxon>Orchideae</taxon>
        <taxon>Orchidinae</taxon>
        <taxon>Platanthera</taxon>
    </lineage>
</organism>
<dbReference type="PROSITE" id="PS00375">
    <property type="entry name" value="UDPGT"/>
    <property type="match status" value="1"/>
</dbReference>
<evidence type="ECO:0000313" key="6">
    <source>
        <dbReference type="Proteomes" id="UP001418222"/>
    </source>
</evidence>
<dbReference type="FunFam" id="3.40.50.2000:FF:000019">
    <property type="entry name" value="Glycosyltransferase"/>
    <property type="match status" value="1"/>
</dbReference>
<evidence type="ECO:0000256" key="3">
    <source>
        <dbReference type="RuleBase" id="RU003718"/>
    </source>
</evidence>
<dbReference type="CDD" id="cd03784">
    <property type="entry name" value="GT1_Gtf-like"/>
    <property type="match status" value="1"/>
</dbReference>
<dbReference type="GO" id="GO:0080043">
    <property type="term" value="F:quercetin 3-O-glucosyltransferase activity"/>
    <property type="evidence" value="ECO:0007669"/>
    <property type="project" value="TreeGrafter"/>
</dbReference>
<dbReference type="GO" id="GO:0080044">
    <property type="term" value="F:quercetin 7-O-glucosyltransferase activity"/>
    <property type="evidence" value="ECO:0007669"/>
    <property type="project" value="TreeGrafter"/>
</dbReference>
<dbReference type="InterPro" id="IPR035595">
    <property type="entry name" value="UDP_glycos_trans_CS"/>
</dbReference>
<evidence type="ECO:0000256" key="2">
    <source>
        <dbReference type="ARBA" id="ARBA00022679"/>
    </source>
</evidence>
<dbReference type="Pfam" id="PF00201">
    <property type="entry name" value="UDPGT"/>
    <property type="match status" value="1"/>
</dbReference>
<proteinExistence type="inferred from homology"/>
<evidence type="ECO:0000313" key="5">
    <source>
        <dbReference type="EMBL" id="KAK8934869.1"/>
    </source>
</evidence>
<gene>
    <name evidence="5" type="primary">5GT</name>
    <name evidence="5" type="ORF">KSP39_PZI014230</name>
</gene>
<accession>A0AAP0BBA7</accession>
<evidence type="ECO:0000256" key="1">
    <source>
        <dbReference type="ARBA" id="ARBA00009995"/>
    </source>
</evidence>
<sequence>MQLLPCSCCHLAAARSLGAKLDQTQGRPGWTRSDGFFLRAARAMDASVCSTAKIPQPTMSATLPPHLHFLMVSLAAQGQINPIRNLARRLATLAGARVTIATPLSSHRRLFPASTTDAGQPDDATQELPLNPDGSGIISYAPYSDGFDAGFDFQAGPVDLFVTHLKSVGYRTLSALAQALAAAGRPVTCVVYTMTITCALDLARDLNVPSVLYWTQAAAIFAICYHNFRHRPDLKSSKFTEVIPGLPRLRAEDFPTLIAESNPTRLPIEEIFAEVGKSAGEKQRVLVNTFRELEAAVMEGVSGVKLTAVGPVVGEELAEEDQVGYIEWLGAQEKGSVVYVAFGSITRPAARQVEEIARGLKDSGRPYLWVQRKDGGSRAAVAEEGQGMLVEWCRQVKVLSHGAVGCFVTHCGWNSMTEAIMSGVPMVLLPDRIDQPTNAALAEMVWGIGVRPKAGEDGVVSAAELQRCIGMVMGEGETGMEVRKCAAKWKEKAAEAVANDDGPSATELKIFLDGMSQQ</sequence>
<dbReference type="PANTHER" id="PTHR11926">
    <property type="entry name" value="GLUCOSYL/GLUCURONOSYL TRANSFERASES"/>
    <property type="match status" value="1"/>
</dbReference>
<comment type="similarity">
    <text evidence="1 3">Belongs to the UDP-glycosyltransferase family.</text>
</comment>
<dbReference type="PANTHER" id="PTHR11926:SF1534">
    <property type="entry name" value="GLYCOSYLTRANSFERASE"/>
    <property type="match status" value="1"/>
</dbReference>
<dbReference type="EMBL" id="JBBWWQ010000012">
    <property type="protein sequence ID" value="KAK8934869.1"/>
    <property type="molecule type" value="Genomic_DNA"/>
</dbReference>
<dbReference type="EC" id="2.4.1.-" evidence="4"/>
<dbReference type="Gene3D" id="3.40.50.2000">
    <property type="entry name" value="Glycogen Phosphorylase B"/>
    <property type="match status" value="2"/>
</dbReference>